<sequence>MRCVCVAIQQPLPSIGHSASETVRHGTSIDRKLNQQDDKDISSAEANVGFSIYAVLKRVVPSPFRTFSRISPWYSALYNPTCSPFLRCRLNVLIYIRLLKLYLFNHFGQSFHTIDCVQRRNQ</sequence>
<gene>
    <name evidence="1" type="ORF">MEUPH1_LOCUS22413</name>
</gene>
<reference evidence="1 2" key="1">
    <citation type="submission" date="2023-01" db="EMBL/GenBank/DDBJ databases">
        <authorList>
            <person name="Whitehead M."/>
        </authorList>
    </citation>
    <scope>NUCLEOTIDE SEQUENCE [LARGE SCALE GENOMIC DNA]</scope>
</reference>
<keyword evidence="2" id="KW-1185">Reference proteome</keyword>
<dbReference type="Proteomes" id="UP001160148">
    <property type="component" value="Unassembled WGS sequence"/>
</dbReference>
<dbReference type="AlphaFoldDB" id="A0AAV0XKQ2"/>
<evidence type="ECO:0000313" key="2">
    <source>
        <dbReference type="Proteomes" id="UP001160148"/>
    </source>
</evidence>
<protein>
    <submittedName>
        <fullName evidence="1">Uncharacterized protein</fullName>
    </submittedName>
</protein>
<organism evidence="1 2">
    <name type="scientific">Macrosiphum euphorbiae</name>
    <name type="common">potato aphid</name>
    <dbReference type="NCBI Taxonomy" id="13131"/>
    <lineage>
        <taxon>Eukaryota</taxon>
        <taxon>Metazoa</taxon>
        <taxon>Ecdysozoa</taxon>
        <taxon>Arthropoda</taxon>
        <taxon>Hexapoda</taxon>
        <taxon>Insecta</taxon>
        <taxon>Pterygota</taxon>
        <taxon>Neoptera</taxon>
        <taxon>Paraneoptera</taxon>
        <taxon>Hemiptera</taxon>
        <taxon>Sternorrhyncha</taxon>
        <taxon>Aphidomorpha</taxon>
        <taxon>Aphidoidea</taxon>
        <taxon>Aphididae</taxon>
        <taxon>Macrosiphini</taxon>
        <taxon>Macrosiphum</taxon>
    </lineage>
</organism>
<comment type="caution">
    <text evidence="1">The sequence shown here is derived from an EMBL/GenBank/DDBJ whole genome shotgun (WGS) entry which is preliminary data.</text>
</comment>
<name>A0AAV0XKQ2_9HEMI</name>
<dbReference type="EMBL" id="CARXXK010000005">
    <property type="protein sequence ID" value="CAI6368007.1"/>
    <property type="molecule type" value="Genomic_DNA"/>
</dbReference>
<evidence type="ECO:0000313" key="1">
    <source>
        <dbReference type="EMBL" id="CAI6368007.1"/>
    </source>
</evidence>
<accession>A0AAV0XKQ2</accession>
<proteinExistence type="predicted"/>